<evidence type="ECO:0000313" key="3">
    <source>
        <dbReference type="Proteomes" id="UP000461288"/>
    </source>
</evidence>
<name>A0A7X3HFZ5_9GAMM</name>
<dbReference type="EMBL" id="WTFN01000308">
    <property type="protein sequence ID" value="MWK60344.1"/>
    <property type="molecule type" value="Genomic_DNA"/>
</dbReference>
<dbReference type="InterPro" id="IPR035069">
    <property type="entry name" value="TTHA1013/TTHA0281-like"/>
</dbReference>
<dbReference type="InterPro" id="IPR031807">
    <property type="entry name" value="HicB-like"/>
</dbReference>
<proteinExistence type="predicted"/>
<comment type="caution">
    <text evidence="2">The sequence shown here is derived from an EMBL/GenBank/DDBJ whole genome shotgun (WGS) entry which is preliminary data.</text>
</comment>
<protein>
    <submittedName>
        <fullName evidence="2">Type II toxin-antitoxin system HicB family antitoxin</fullName>
    </submittedName>
</protein>
<accession>A0A7X3HFZ5</accession>
<dbReference type="InterPro" id="IPR051404">
    <property type="entry name" value="TA_system_antitoxin"/>
</dbReference>
<feature type="non-terminal residue" evidence="2">
    <location>
        <position position="105"/>
    </location>
</feature>
<feature type="domain" description="HicB-like antitoxin of toxin-antitoxin system" evidence="1">
    <location>
        <begin position="7"/>
        <end position="71"/>
    </location>
</feature>
<organism evidence="2 3">
    <name type="scientific">Metapseudomonas otitidis</name>
    <dbReference type="NCBI Taxonomy" id="319939"/>
    <lineage>
        <taxon>Bacteria</taxon>
        <taxon>Pseudomonadati</taxon>
        <taxon>Pseudomonadota</taxon>
        <taxon>Gammaproteobacteria</taxon>
        <taxon>Pseudomonadales</taxon>
        <taxon>Pseudomonadaceae</taxon>
        <taxon>Metapseudomonas</taxon>
    </lineage>
</organism>
<evidence type="ECO:0000259" key="1">
    <source>
        <dbReference type="Pfam" id="PF15919"/>
    </source>
</evidence>
<dbReference type="PANTHER" id="PTHR34504">
    <property type="entry name" value="ANTITOXIN HICB"/>
    <property type="match status" value="1"/>
</dbReference>
<dbReference type="SUPFAM" id="SSF143100">
    <property type="entry name" value="TTHA1013/TTHA0281-like"/>
    <property type="match status" value="1"/>
</dbReference>
<gene>
    <name evidence="2" type="ORF">GO594_30660</name>
</gene>
<dbReference type="AlphaFoldDB" id="A0A7X3HFZ5"/>
<dbReference type="Proteomes" id="UP000461288">
    <property type="component" value="Unassembled WGS sequence"/>
</dbReference>
<dbReference type="PANTHER" id="PTHR34504:SF4">
    <property type="entry name" value="ANTITOXIN HICB"/>
    <property type="match status" value="1"/>
</dbReference>
<evidence type="ECO:0000313" key="2">
    <source>
        <dbReference type="EMBL" id="MWK60344.1"/>
    </source>
</evidence>
<dbReference type="Gene3D" id="3.30.160.250">
    <property type="match status" value="1"/>
</dbReference>
<sequence>MKENYIYPVVLHKEEDGYLITFPDFPDQMTEAETEEEAVKAAQEVLALCISQNEDMGKENPKAKSQEEITLDKNSKLVYVHLWMPYFRKIEKVVYVKKTLTIPKW</sequence>
<dbReference type="Pfam" id="PF15919">
    <property type="entry name" value="HicB_lk_antitox"/>
    <property type="match status" value="1"/>
</dbReference>
<reference evidence="2 3" key="1">
    <citation type="submission" date="2019-12" db="EMBL/GenBank/DDBJ databases">
        <title>Draft genome sequence of Pseudomonas otitidis recovered from a chicken carcass.</title>
        <authorList>
            <person name="Vieira T.R."/>
            <person name="Oliviera E.F.C."/>
            <person name="Silva N.M.V."/>
            <person name="Sambrano G.E."/>
            <person name="Cibulski S.P."/>
            <person name="Cardoso M.R.I."/>
        </authorList>
    </citation>
    <scope>NUCLEOTIDE SEQUENCE [LARGE SCALE GENOMIC DNA]</scope>
    <source>
        <strain evidence="2 3">25_K</strain>
    </source>
</reference>